<evidence type="ECO:0000256" key="1">
    <source>
        <dbReference type="SAM" id="MobiDB-lite"/>
    </source>
</evidence>
<dbReference type="RefSeq" id="WP_348788474.1">
    <property type="nucleotide sequence ID" value="NZ_CP157390.1"/>
</dbReference>
<keyword evidence="2" id="KW-0732">Signal</keyword>
<dbReference type="PROSITE" id="PS51257">
    <property type="entry name" value="PROKAR_LIPOPROTEIN"/>
    <property type="match status" value="1"/>
</dbReference>
<evidence type="ECO:0008006" key="4">
    <source>
        <dbReference type="Google" id="ProtNLM"/>
    </source>
</evidence>
<feature type="compositionally biased region" description="Low complexity" evidence="1">
    <location>
        <begin position="44"/>
        <end position="54"/>
    </location>
</feature>
<organism evidence="3">
    <name type="scientific">Leifsonia sp. NPDC080035</name>
    <dbReference type="NCBI Taxonomy" id="3143936"/>
    <lineage>
        <taxon>Bacteria</taxon>
        <taxon>Bacillati</taxon>
        <taxon>Actinomycetota</taxon>
        <taxon>Actinomycetes</taxon>
        <taxon>Micrococcales</taxon>
        <taxon>Microbacteriaceae</taxon>
        <taxon>Leifsonia</taxon>
    </lineage>
</organism>
<dbReference type="AlphaFoldDB" id="A0AAU7GDD2"/>
<feature type="chain" id="PRO_5043515251" description="Lipoprotein" evidence="2">
    <location>
        <begin position="25"/>
        <end position="202"/>
    </location>
</feature>
<feature type="signal peptide" evidence="2">
    <location>
        <begin position="1"/>
        <end position="24"/>
    </location>
</feature>
<gene>
    <name evidence="3" type="ORF">AAME72_01385</name>
</gene>
<reference evidence="3" key="1">
    <citation type="submission" date="2024-05" db="EMBL/GenBank/DDBJ databases">
        <title>The Natural Products Discovery Center: Release of the First 8490 Sequenced Strains for Exploring Actinobacteria Biosynthetic Diversity.</title>
        <authorList>
            <person name="Kalkreuter E."/>
            <person name="Kautsar S.A."/>
            <person name="Yang D."/>
            <person name="Bader C.D."/>
            <person name="Teijaro C.N."/>
            <person name="Fluegel L."/>
            <person name="Davis C.M."/>
            <person name="Simpson J.R."/>
            <person name="Lauterbach L."/>
            <person name="Steele A.D."/>
            <person name="Gui C."/>
            <person name="Meng S."/>
            <person name="Li G."/>
            <person name="Viehrig K."/>
            <person name="Ye F."/>
            <person name="Su P."/>
            <person name="Kiefer A.F."/>
            <person name="Nichols A."/>
            <person name="Cepeda A.J."/>
            <person name="Yan W."/>
            <person name="Fan B."/>
            <person name="Jiang Y."/>
            <person name="Adhikari A."/>
            <person name="Zheng C.-J."/>
            <person name="Schuster L."/>
            <person name="Cowan T.M."/>
            <person name="Smanski M.J."/>
            <person name="Chevrette M.G."/>
            <person name="de Carvalho L.P.S."/>
            <person name="Shen B."/>
        </authorList>
    </citation>
    <scope>NUCLEOTIDE SEQUENCE</scope>
    <source>
        <strain evidence="3">NPDC080035</strain>
    </source>
</reference>
<sequence length="202" mass="21951">MRTTKTKLLTLALIAALTLSGCTASIEPHAKAEAANQQSNRATPSVSQSPQPQSEYDKNVENTWTLYKTVYGKDAPPSEQVAVNAYWAFLKVRATSDTGWEVTLQPTTKLAVDNLWLDDPKPEAYLLKLDPSPTYGGTPQALYTALSQAPLGVPLTQTPTVPLYLVSKSGGYELSNQPEQGGTTVTIAQIKSVRWAQADWQL</sequence>
<protein>
    <recommendedName>
        <fullName evidence="4">Lipoprotein</fullName>
    </recommendedName>
</protein>
<accession>A0AAU7GDD2</accession>
<evidence type="ECO:0000256" key="2">
    <source>
        <dbReference type="SAM" id="SignalP"/>
    </source>
</evidence>
<name>A0AAU7GDD2_9MICO</name>
<evidence type="ECO:0000313" key="3">
    <source>
        <dbReference type="EMBL" id="XBM48524.1"/>
    </source>
</evidence>
<dbReference type="EMBL" id="CP157390">
    <property type="protein sequence ID" value="XBM48524.1"/>
    <property type="molecule type" value="Genomic_DNA"/>
</dbReference>
<feature type="region of interest" description="Disordered" evidence="1">
    <location>
        <begin position="30"/>
        <end position="58"/>
    </location>
</feature>
<proteinExistence type="predicted"/>